<dbReference type="Pfam" id="PF00583">
    <property type="entry name" value="Acetyltransf_1"/>
    <property type="match status" value="1"/>
</dbReference>
<evidence type="ECO:0000259" key="1">
    <source>
        <dbReference type="PROSITE" id="PS51186"/>
    </source>
</evidence>
<name>A0ABS2NZS8_9BACI</name>
<evidence type="ECO:0000313" key="2">
    <source>
        <dbReference type="EMBL" id="MBM7620136.1"/>
    </source>
</evidence>
<dbReference type="SUPFAM" id="SSF55729">
    <property type="entry name" value="Acyl-CoA N-acyltransferases (Nat)"/>
    <property type="match status" value="1"/>
</dbReference>
<dbReference type="InterPro" id="IPR016181">
    <property type="entry name" value="Acyl_CoA_acyltransferase"/>
</dbReference>
<dbReference type="RefSeq" id="WP_204415624.1">
    <property type="nucleotide sequence ID" value="NZ_JAFBED010000004.1"/>
</dbReference>
<comment type="caution">
    <text evidence="2">The sequence shown here is derived from an EMBL/GenBank/DDBJ whole genome shotgun (WGS) entry which is preliminary data.</text>
</comment>
<dbReference type="PROSITE" id="PS51186">
    <property type="entry name" value="GNAT"/>
    <property type="match status" value="1"/>
</dbReference>
<reference evidence="2 3" key="1">
    <citation type="submission" date="2021-01" db="EMBL/GenBank/DDBJ databases">
        <title>Genomic Encyclopedia of Type Strains, Phase IV (KMG-IV): sequencing the most valuable type-strain genomes for metagenomic binning, comparative biology and taxonomic classification.</title>
        <authorList>
            <person name="Goeker M."/>
        </authorList>
    </citation>
    <scope>NUCLEOTIDE SEQUENCE [LARGE SCALE GENOMIC DNA]</scope>
    <source>
        <strain evidence="2 3">DSM 25879</strain>
    </source>
</reference>
<proteinExistence type="predicted"/>
<gene>
    <name evidence="2" type="ORF">JOC95_001989</name>
</gene>
<protein>
    <submittedName>
        <fullName evidence="2">RimJ/RimL family protein N-acetyltransferase</fullName>
    </submittedName>
</protein>
<keyword evidence="3" id="KW-1185">Reference proteome</keyword>
<dbReference type="Gene3D" id="3.40.630.30">
    <property type="match status" value="1"/>
</dbReference>
<dbReference type="InterPro" id="IPR000182">
    <property type="entry name" value="GNAT_dom"/>
</dbReference>
<accession>A0ABS2NZS8</accession>
<feature type="domain" description="N-acetyltransferase" evidence="1">
    <location>
        <begin position="5"/>
        <end position="155"/>
    </location>
</feature>
<dbReference type="Proteomes" id="UP000737402">
    <property type="component" value="Unassembled WGS sequence"/>
</dbReference>
<dbReference type="EMBL" id="JAFBED010000004">
    <property type="protein sequence ID" value="MBM7620136.1"/>
    <property type="molecule type" value="Genomic_DNA"/>
</dbReference>
<sequence>MGNAIKLRKIDESNWKEAINLKVGAEQEEYVASNVYSLAQYQFLKDFKAMGIYSEEEDRMIGFAMYGIDPDDGNYWIYRLMVDKGEQGRGFGKLALQLIVEDIKANNDKDIPCIILGFHPENHIAKGIYLKGGFVETEMAPWGEQLARLELKKMR</sequence>
<evidence type="ECO:0000313" key="3">
    <source>
        <dbReference type="Proteomes" id="UP000737402"/>
    </source>
</evidence>
<dbReference type="CDD" id="cd04301">
    <property type="entry name" value="NAT_SF"/>
    <property type="match status" value="1"/>
</dbReference>
<organism evidence="2 3">
    <name type="scientific">Sutcliffiella tianshenii</name>
    <dbReference type="NCBI Taxonomy" id="1463404"/>
    <lineage>
        <taxon>Bacteria</taxon>
        <taxon>Bacillati</taxon>
        <taxon>Bacillota</taxon>
        <taxon>Bacilli</taxon>
        <taxon>Bacillales</taxon>
        <taxon>Bacillaceae</taxon>
        <taxon>Sutcliffiella</taxon>
    </lineage>
</organism>